<protein>
    <submittedName>
        <fullName evidence="2">Uncharacterized protein</fullName>
    </submittedName>
</protein>
<keyword evidence="3" id="KW-1185">Reference proteome</keyword>
<dbReference type="Proteomes" id="UP001165060">
    <property type="component" value="Unassembled WGS sequence"/>
</dbReference>
<sequence>MGAAASIEKASLSSATPADIATFLASLDGTTLATCAVAIQDLHTQPRFVPIFGVVGALKTNDAEKVLPIQHQEGVEQVRDEPLAMAFDVWGVDPDSRLMWLATYNDQKSYFHTDHTERKNRNESIKVLMGTMPSGNPMEDMAGGYMGEMFHCESAPSGTQVGLYALLNVFTAKDATSARILAELLKVTCGRDVHAGVLVRATIVPPGGMQPGGDSEDSLRTVMLFRTVKGRPEEGPVPLGDEVAALCESSKLTIFEAAQHNARDAGEGPDPTGGVKGE</sequence>
<comment type="caution">
    <text evidence="2">The sequence shown here is derived from an EMBL/GenBank/DDBJ whole genome shotgun (WGS) entry which is preliminary data.</text>
</comment>
<name>A0ABQ6N6W1_9STRA</name>
<feature type="region of interest" description="Disordered" evidence="1">
    <location>
        <begin position="259"/>
        <end position="278"/>
    </location>
</feature>
<organism evidence="2 3">
    <name type="scientific">Tetraparma gracilis</name>
    <dbReference type="NCBI Taxonomy" id="2962635"/>
    <lineage>
        <taxon>Eukaryota</taxon>
        <taxon>Sar</taxon>
        <taxon>Stramenopiles</taxon>
        <taxon>Ochrophyta</taxon>
        <taxon>Bolidophyceae</taxon>
        <taxon>Parmales</taxon>
        <taxon>Triparmaceae</taxon>
        <taxon>Tetraparma</taxon>
    </lineage>
</organism>
<dbReference type="EMBL" id="BRYB01000996">
    <property type="protein sequence ID" value="GMI41370.1"/>
    <property type="molecule type" value="Genomic_DNA"/>
</dbReference>
<reference evidence="2 3" key="1">
    <citation type="journal article" date="2023" name="Commun. Biol.">
        <title>Genome analysis of Parmales, the sister group of diatoms, reveals the evolutionary specialization of diatoms from phago-mixotrophs to photoautotrophs.</title>
        <authorList>
            <person name="Ban H."/>
            <person name="Sato S."/>
            <person name="Yoshikawa S."/>
            <person name="Yamada K."/>
            <person name="Nakamura Y."/>
            <person name="Ichinomiya M."/>
            <person name="Sato N."/>
            <person name="Blanc-Mathieu R."/>
            <person name="Endo H."/>
            <person name="Kuwata A."/>
            <person name="Ogata H."/>
        </authorList>
    </citation>
    <scope>NUCLEOTIDE SEQUENCE [LARGE SCALE GENOMIC DNA]</scope>
</reference>
<accession>A0ABQ6N6W1</accession>
<gene>
    <name evidence="2" type="ORF">TeGR_g7724</name>
</gene>
<evidence type="ECO:0000313" key="2">
    <source>
        <dbReference type="EMBL" id="GMI41370.1"/>
    </source>
</evidence>
<evidence type="ECO:0000256" key="1">
    <source>
        <dbReference type="SAM" id="MobiDB-lite"/>
    </source>
</evidence>
<evidence type="ECO:0000313" key="3">
    <source>
        <dbReference type="Proteomes" id="UP001165060"/>
    </source>
</evidence>
<proteinExistence type="predicted"/>